<dbReference type="EMBL" id="RXIC02000021">
    <property type="protein sequence ID" value="KAB1220133.1"/>
    <property type="molecule type" value="Genomic_DNA"/>
</dbReference>
<feature type="region of interest" description="Disordered" evidence="3">
    <location>
        <begin position="445"/>
        <end position="490"/>
    </location>
</feature>
<feature type="compositionally biased region" description="Gly residues" evidence="3">
    <location>
        <begin position="478"/>
        <end position="490"/>
    </location>
</feature>
<dbReference type="Pfam" id="PF08585">
    <property type="entry name" value="RMI1_N_C"/>
    <property type="match status" value="1"/>
</dbReference>
<keyword evidence="6" id="KW-1185">Reference proteome</keyword>
<feature type="region of interest" description="Disordered" evidence="3">
    <location>
        <begin position="239"/>
        <end position="325"/>
    </location>
</feature>
<dbReference type="Proteomes" id="UP000516437">
    <property type="component" value="Chromosome 3"/>
</dbReference>
<comment type="caution">
    <text evidence="5">The sequence shown here is derived from an EMBL/GenBank/DDBJ whole genome shotgun (WGS) entry which is preliminary data.</text>
</comment>
<feature type="domain" description="RecQ mediated genome instability protein 1 OB-fold" evidence="4">
    <location>
        <begin position="94"/>
        <end position="178"/>
    </location>
</feature>
<evidence type="ECO:0000256" key="1">
    <source>
        <dbReference type="ARBA" id="ARBA00004123"/>
    </source>
</evidence>
<feature type="compositionally biased region" description="Low complexity" evidence="3">
    <location>
        <begin position="294"/>
        <end position="303"/>
    </location>
</feature>
<dbReference type="InterPro" id="IPR013894">
    <property type="entry name" value="RMI1_OB"/>
</dbReference>
<evidence type="ECO:0000256" key="2">
    <source>
        <dbReference type="ARBA" id="ARBA00023242"/>
    </source>
</evidence>
<keyword evidence="2" id="KW-0539">Nucleus</keyword>
<dbReference type="GO" id="GO:0005634">
    <property type="term" value="C:nucleus"/>
    <property type="evidence" value="ECO:0007669"/>
    <property type="project" value="UniProtKB-SubCell"/>
</dbReference>
<dbReference type="InterPro" id="IPR042470">
    <property type="entry name" value="RMI1_N_C_sf"/>
</dbReference>
<evidence type="ECO:0000256" key="3">
    <source>
        <dbReference type="SAM" id="MobiDB-lite"/>
    </source>
</evidence>
<dbReference type="PANTHER" id="PTHR13681">
    <property type="entry name" value="SURVIVAL OF MOTOR NEURON-RELATED-SPLICING FACTOR 30-RELATED"/>
    <property type="match status" value="1"/>
</dbReference>
<protein>
    <submittedName>
        <fullName evidence="5">Tudor domain-containing protein 3</fullName>
    </submittedName>
</protein>
<feature type="compositionally biased region" description="Basic and acidic residues" evidence="3">
    <location>
        <begin position="269"/>
        <end position="286"/>
    </location>
</feature>
<dbReference type="Gene3D" id="2.40.50.770">
    <property type="entry name" value="RecQ-mediated genome instability protein Rmi1, C-terminal domain"/>
    <property type="match status" value="1"/>
</dbReference>
<evidence type="ECO:0000313" key="5">
    <source>
        <dbReference type="EMBL" id="KAB1220133.1"/>
    </source>
</evidence>
<dbReference type="OrthoDB" id="434939at2759"/>
<comment type="subcellular location">
    <subcellularLocation>
        <location evidence="1">Nucleus</location>
    </subcellularLocation>
</comment>
<reference evidence="5 6" key="1">
    <citation type="journal article" date="2019" name="Plant Biotechnol. J.">
        <title>The red bayberry genome and genetic basis of sex determination.</title>
        <authorList>
            <person name="Jia H.M."/>
            <person name="Jia H.J."/>
            <person name="Cai Q.L."/>
            <person name="Wang Y."/>
            <person name="Zhao H.B."/>
            <person name="Yang W.F."/>
            <person name="Wang G.Y."/>
            <person name="Li Y.H."/>
            <person name="Zhan D.L."/>
            <person name="Shen Y.T."/>
            <person name="Niu Q.F."/>
            <person name="Chang L."/>
            <person name="Qiu J."/>
            <person name="Zhao L."/>
            <person name="Xie H.B."/>
            <person name="Fu W.Y."/>
            <person name="Jin J."/>
            <person name="Li X.W."/>
            <person name="Jiao Y."/>
            <person name="Zhou C.C."/>
            <person name="Tu T."/>
            <person name="Chai C.Y."/>
            <person name="Gao J.L."/>
            <person name="Fan L.J."/>
            <person name="van de Weg E."/>
            <person name="Wang J.Y."/>
            <person name="Gao Z.S."/>
        </authorList>
    </citation>
    <scope>NUCLEOTIDE SEQUENCE [LARGE SCALE GENOMIC DNA]</scope>
    <source>
        <tissue evidence="5">Leaves</tissue>
    </source>
</reference>
<accession>A0A6A1W5G2</accession>
<proteinExistence type="predicted"/>
<dbReference type="PANTHER" id="PTHR13681:SF24">
    <property type="entry name" value="TUDOR DOMAIN-CONTAINING PROTEIN 3"/>
    <property type="match status" value="1"/>
</dbReference>
<feature type="compositionally biased region" description="Acidic residues" evidence="3">
    <location>
        <begin position="464"/>
        <end position="477"/>
    </location>
</feature>
<organism evidence="5 6">
    <name type="scientific">Morella rubra</name>
    <name type="common">Chinese bayberry</name>
    <dbReference type="NCBI Taxonomy" id="262757"/>
    <lineage>
        <taxon>Eukaryota</taxon>
        <taxon>Viridiplantae</taxon>
        <taxon>Streptophyta</taxon>
        <taxon>Embryophyta</taxon>
        <taxon>Tracheophyta</taxon>
        <taxon>Spermatophyta</taxon>
        <taxon>Magnoliopsida</taxon>
        <taxon>eudicotyledons</taxon>
        <taxon>Gunneridae</taxon>
        <taxon>Pentapetalae</taxon>
        <taxon>rosids</taxon>
        <taxon>fabids</taxon>
        <taxon>Fagales</taxon>
        <taxon>Myricaceae</taxon>
        <taxon>Morella</taxon>
    </lineage>
</organism>
<dbReference type="SMART" id="SM01161">
    <property type="entry name" value="DUF1767"/>
    <property type="match status" value="1"/>
</dbReference>
<name>A0A6A1W5G2_9ROSI</name>
<evidence type="ECO:0000313" key="6">
    <source>
        <dbReference type="Proteomes" id="UP000516437"/>
    </source>
</evidence>
<gene>
    <name evidence="5" type="ORF">CJ030_MR3G005620</name>
</gene>
<dbReference type="AlphaFoldDB" id="A0A6A1W5G2"/>
<evidence type="ECO:0000259" key="4">
    <source>
        <dbReference type="Pfam" id="PF08585"/>
    </source>
</evidence>
<sequence>MEESSSASESNIIESLRSRGWCFGDVQQVKAIIMIQSVLVDDACTVVDSVESELLNMDLKSIGGKSLPDPSLIRNRKSSHLVGPKISSARDITKSSIEGISQSSRSRRLLKLELTDGHNEITAIEYSHIPSFPDEVIPGTKVRLEDKSAIRSGIVCLNPKVLTFLGGLVQPLYEEWQMNQKYSGFSRSSLRISHDNKAEGPPPFEKLQIGAPSHEFVQQRKSSDYAPSASKSCGPTVVIGNADIRPPGRQQNLDKSIAMDNREAVSVTDKTEEKPTSSEMRQKEVVESAPVQNQAAAQKLLQKMSNQKWDDRHSKGGRKHRGKEIQEEPVLFTLDEWEKRKAEGKPLVRDELPDISCDEDLAWQLQHQFDLEDSHVPSGPHKTEADDLRISMFNFTRDDDRFHATGQGGREGEGEGEGEGGGKGRGEEDLVKFLSLLSITCMLMLQDKEGDEGEGEGGGGKGGEEEDLDKEGDEGEGEGGGKGRGGGGFG</sequence>
<feature type="region of interest" description="Disordered" evidence="3">
    <location>
        <begin position="398"/>
        <end position="426"/>
    </location>
</feature>